<dbReference type="Proteomes" id="UP001320843">
    <property type="component" value="Unassembled WGS sequence"/>
</dbReference>
<name>A0ABT3DTE3_9XANT</name>
<evidence type="ECO:0000313" key="2">
    <source>
        <dbReference type="EMBL" id="MCW0398765.1"/>
    </source>
</evidence>
<keyword evidence="1" id="KW-0812">Transmembrane</keyword>
<protein>
    <submittedName>
        <fullName evidence="2">Uncharacterized protein</fullName>
    </submittedName>
</protein>
<evidence type="ECO:0000313" key="3">
    <source>
        <dbReference type="Proteomes" id="UP001320843"/>
    </source>
</evidence>
<keyword evidence="1" id="KW-0472">Membrane</keyword>
<keyword evidence="1" id="KW-1133">Transmembrane helix</keyword>
<evidence type="ECO:0000256" key="1">
    <source>
        <dbReference type="SAM" id="Phobius"/>
    </source>
</evidence>
<accession>A0ABT3DTE3</accession>
<feature type="transmembrane region" description="Helical" evidence="1">
    <location>
        <begin position="45"/>
        <end position="69"/>
    </location>
</feature>
<dbReference type="EMBL" id="JANFWR010000007">
    <property type="protein sequence ID" value="MCW0398765.1"/>
    <property type="molecule type" value="Genomic_DNA"/>
</dbReference>
<comment type="caution">
    <text evidence="2">The sequence shown here is derived from an EMBL/GenBank/DDBJ whole genome shotgun (WGS) entry which is preliminary data.</text>
</comment>
<proteinExistence type="predicted"/>
<keyword evidence="3" id="KW-1185">Reference proteome</keyword>
<gene>
    <name evidence="2" type="ORF">NB700_001321</name>
</gene>
<feature type="transmembrane region" description="Helical" evidence="1">
    <location>
        <begin position="17"/>
        <end position="39"/>
    </location>
</feature>
<dbReference type="RefSeq" id="WP_267082251.1">
    <property type="nucleotide sequence ID" value="NZ_CP099530.1"/>
</dbReference>
<reference evidence="2 3" key="1">
    <citation type="submission" date="2022-06" db="EMBL/GenBank/DDBJ databases">
        <title>Dynamics of rice microbiomes reveals core vertical transmitted seed endophytes.</title>
        <authorList>
            <person name="Liao K."/>
            <person name="Zhang X."/>
        </authorList>
    </citation>
    <scope>NUCLEOTIDE SEQUENCE [LARGE SCALE GENOMIC DNA]</scope>
    <source>
        <strain evidence="2 3">YT10-10-1</strain>
    </source>
</reference>
<organism evidence="2 3">
    <name type="scientific">Xanthomonas sacchari</name>
    <dbReference type="NCBI Taxonomy" id="56458"/>
    <lineage>
        <taxon>Bacteria</taxon>
        <taxon>Pseudomonadati</taxon>
        <taxon>Pseudomonadota</taxon>
        <taxon>Gammaproteobacteria</taxon>
        <taxon>Lysobacterales</taxon>
        <taxon>Lysobacteraceae</taxon>
        <taxon>Xanthomonas</taxon>
    </lineage>
</organism>
<sequence length="122" mass="13801">MTILHTIRNFFHRWQEFVLWLPGLVLLAIAGFVVLGGIARVGTDSLAFLLELPALCAYALAAFGLSWLIKSLYLFDIDRETEKDLQARVLAGDLNARWLLVKDRIETLACVVLMLAFLWPAR</sequence>